<evidence type="ECO:0000256" key="1">
    <source>
        <dbReference type="ARBA" id="ARBA00004123"/>
    </source>
</evidence>
<evidence type="ECO:0000259" key="12">
    <source>
        <dbReference type="Pfam" id="PF08646"/>
    </source>
</evidence>
<dbReference type="CDD" id="cd04475">
    <property type="entry name" value="RPA1_DBD_B"/>
    <property type="match status" value="1"/>
</dbReference>
<keyword evidence="7" id="KW-0238">DNA-binding</keyword>
<evidence type="ECO:0000313" key="14">
    <source>
        <dbReference type="EMBL" id="TNV83098.1"/>
    </source>
</evidence>
<dbReference type="PANTHER" id="PTHR47165">
    <property type="entry name" value="OS03G0429900 PROTEIN"/>
    <property type="match status" value="1"/>
</dbReference>
<evidence type="ECO:0000256" key="3">
    <source>
        <dbReference type="ARBA" id="ARBA00022705"/>
    </source>
</evidence>
<comment type="subcellular location">
    <subcellularLocation>
        <location evidence="1">Nucleus</location>
    </subcellularLocation>
</comment>
<feature type="compositionally biased region" description="Basic and acidic residues" evidence="9">
    <location>
        <begin position="129"/>
        <end position="142"/>
    </location>
</feature>
<dbReference type="InterPro" id="IPR047192">
    <property type="entry name" value="Euk_RPA1_DBD_C"/>
</dbReference>
<feature type="compositionally biased region" description="Polar residues" evidence="9">
    <location>
        <begin position="468"/>
        <end position="477"/>
    </location>
</feature>
<sequence>MQASNPTTMDVDEVTHLSHNALREILAPETTQEAKGKTYFVQAVDVKVFTEADNKKNIRMRIKISDGISQVVTMVTDRVEQQMNGAKINKHAILEVKGNFQQNVVSNTKVLIFKEAPKITNNSVPRTIGEPRDYEKNEEANGEGFKRTVDISIPQPPPKPVAAPIIQEAPVRESIAPTEPATEVQEVPKQAPAAQPRGGAGVAPNPEEATQQRIREIIGDKDEIHYMPIRALNTFSNDWVIKARVTKKLQKKAWKNDKTAGVLLNIELMDSAGTQITATFFNAVAEKWDLILKEGQVYTFAGGSVKIANTKYTSIKNDYCIVFDRDSNIVHQPDDQKIKSQGFSFVTIDEINEFEQQRTVDVVGVITSVGPVSSFQPKPAPDGTPKPPKDRRNLSLTDESGLEITLTLWGGNASRLPYEEGRILQIKGAKVSDYQGKSLNAGDEHSQVFLDGDHKRVKELGQWYSQNAGKARQSITQGRDRESGDGSARPDNFKLISELIEAVQQDLQSAQNTGWSYGQKAEQKTKFYKISGFVQRVIVDDKMVYNACSVCRKKVLDEPAGYRCENCDKVYQSMVPTYTITAKLSDLSGSLYISFMRETGDAIMGKNAEAFVDFRDHAREDNDFEVAMRTYLSENVYNKTHQILVKAVADSFSRGPDGEQRFKYYAVKVFPQSLVEEDQMLLKRLRAFHRLEENIDME</sequence>
<evidence type="ECO:0000256" key="5">
    <source>
        <dbReference type="ARBA" id="ARBA00022771"/>
    </source>
</evidence>
<evidence type="ECO:0000256" key="8">
    <source>
        <dbReference type="ARBA" id="ARBA00023242"/>
    </source>
</evidence>
<dbReference type="SUPFAM" id="SSF50249">
    <property type="entry name" value="Nucleic acid-binding proteins"/>
    <property type="match status" value="3"/>
</dbReference>
<evidence type="ECO:0000256" key="2">
    <source>
        <dbReference type="ARBA" id="ARBA00005690"/>
    </source>
</evidence>
<keyword evidence="4" id="KW-0479">Metal-binding</keyword>
<comment type="similarity">
    <text evidence="2">Belongs to the replication factor A protein 1 family.</text>
</comment>
<proteinExistence type="inferred from homology"/>
<protein>
    <recommendedName>
        <fullName evidence="16">Replication protein A subunit</fullName>
    </recommendedName>
</protein>
<dbReference type="InterPro" id="IPR007199">
    <property type="entry name" value="Rep_factor-A_N"/>
</dbReference>
<evidence type="ECO:0008006" key="16">
    <source>
        <dbReference type="Google" id="ProtNLM"/>
    </source>
</evidence>
<dbReference type="Proteomes" id="UP000785679">
    <property type="component" value="Unassembled WGS sequence"/>
</dbReference>
<organism evidence="14 15">
    <name type="scientific">Halteria grandinella</name>
    <dbReference type="NCBI Taxonomy" id="5974"/>
    <lineage>
        <taxon>Eukaryota</taxon>
        <taxon>Sar</taxon>
        <taxon>Alveolata</taxon>
        <taxon>Ciliophora</taxon>
        <taxon>Intramacronucleata</taxon>
        <taxon>Spirotrichea</taxon>
        <taxon>Stichotrichia</taxon>
        <taxon>Sporadotrichida</taxon>
        <taxon>Halteriidae</taxon>
        <taxon>Halteria</taxon>
    </lineage>
</organism>
<dbReference type="FunFam" id="2.40.50.140:FF:000064">
    <property type="entry name" value="Replication protein A subunit"/>
    <property type="match status" value="1"/>
</dbReference>
<keyword evidence="5" id="KW-0863">Zinc-finger</keyword>
<dbReference type="GO" id="GO:0005634">
    <property type="term" value="C:nucleus"/>
    <property type="evidence" value="ECO:0007669"/>
    <property type="project" value="UniProtKB-SubCell"/>
</dbReference>
<dbReference type="FunFam" id="2.40.50.140:FF:000041">
    <property type="entry name" value="Replication protein A subunit"/>
    <property type="match status" value="1"/>
</dbReference>
<dbReference type="Gene3D" id="2.40.50.140">
    <property type="entry name" value="Nucleic acid-binding proteins"/>
    <property type="match status" value="4"/>
</dbReference>
<dbReference type="AlphaFoldDB" id="A0A8J8NXP0"/>
<evidence type="ECO:0000256" key="7">
    <source>
        <dbReference type="ARBA" id="ARBA00023125"/>
    </source>
</evidence>
<dbReference type="GO" id="GO:0008270">
    <property type="term" value="F:zinc ion binding"/>
    <property type="evidence" value="ECO:0007669"/>
    <property type="project" value="UniProtKB-KW"/>
</dbReference>
<dbReference type="OrthoDB" id="295159at2759"/>
<feature type="domain" description="Replication factor-A protein 1 N-terminal" evidence="11">
    <location>
        <begin position="17"/>
        <end position="115"/>
    </location>
</feature>
<dbReference type="InterPro" id="IPR013955">
    <property type="entry name" value="Rep_factor-A_C"/>
</dbReference>
<keyword evidence="6" id="KW-0862">Zinc</keyword>
<dbReference type="PANTHER" id="PTHR47165:SF4">
    <property type="entry name" value="OS03G0429900 PROTEIN"/>
    <property type="match status" value="1"/>
</dbReference>
<dbReference type="Pfam" id="PF02721">
    <property type="entry name" value="DUF223"/>
    <property type="match status" value="1"/>
</dbReference>
<dbReference type="Pfam" id="PF08646">
    <property type="entry name" value="Rep_fac-A_C"/>
    <property type="match status" value="1"/>
</dbReference>
<feature type="domain" description="Replication protein A 70 kDa DNA-binding subunit B/D first OB fold" evidence="10">
    <location>
        <begin position="226"/>
        <end position="329"/>
    </location>
</feature>
<comment type="caution">
    <text evidence="14">The sequence shown here is derived from an EMBL/GenBank/DDBJ whole genome shotgun (WGS) entry which is preliminary data.</text>
</comment>
<keyword evidence="3" id="KW-0235">DNA replication</keyword>
<name>A0A8J8NXP0_HALGN</name>
<dbReference type="GO" id="GO:0006260">
    <property type="term" value="P:DNA replication"/>
    <property type="evidence" value="ECO:0007669"/>
    <property type="project" value="UniProtKB-KW"/>
</dbReference>
<dbReference type="Pfam" id="PF16900">
    <property type="entry name" value="REPA_OB_2"/>
    <property type="match status" value="1"/>
</dbReference>
<gene>
    <name evidence="14" type="ORF">FGO68_gene14025</name>
</gene>
<feature type="region of interest" description="Disordered" evidence="9">
    <location>
        <begin position="123"/>
        <end position="142"/>
    </location>
</feature>
<feature type="region of interest" description="Disordered" evidence="9">
    <location>
        <begin position="468"/>
        <end position="488"/>
    </location>
</feature>
<evidence type="ECO:0000256" key="9">
    <source>
        <dbReference type="SAM" id="MobiDB-lite"/>
    </source>
</evidence>
<feature type="region of interest" description="Disordered" evidence="9">
    <location>
        <begin position="178"/>
        <end position="208"/>
    </location>
</feature>
<evidence type="ECO:0000313" key="15">
    <source>
        <dbReference type="Proteomes" id="UP000785679"/>
    </source>
</evidence>
<dbReference type="GO" id="GO:0003677">
    <property type="term" value="F:DNA binding"/>
    <property type="evidence" value="ECO:0007669"/>
    <property type="project" value="UniProtKB-KW"/>
</dbReference>
<accession>A0A8J8NXP0</accession>
<dbReference type="Pfam" id="PF04057">
    <property type="entry name" value="Rep-A_N"/>
    <property type="match status" value="1"/>
</dbReference>
<evidence type="ECO:0000256" key="6">
    <source>
        <dbReference type="ARBA" id="ARBA00022833"/>
    </source>
</evidence>
<dbReference type="InterPro" id="IPR003871">
    <property type="entry name" value="RFA1B/D_OB_1st"/>
</dbReference>
<evidence type="ECO:0000256" key="4">
    <source>
        <dbReference type="ARBA" id="ARBA00022723"/>
    </source>
</evidence>
<dbReference type="EMBL" id="RRYP01004177">
    <property type="protein sequence ID" value="TNV83098.1"/>
    <property type="molecule type" value="Genomic_DNA"/>
</dbReference>
<reference evidence="14" key="1">
    <citation type="submission" date="2019-06" db="EMBL/GenBank/DDBJ databases">
        <authorList>
            <person name="Zheng W."/>
        </authorList>
    </citation>
    <scope>NUCLEOTIDE SEQUENCE</scope>
    <source>
        <strain evidence="14">QDHG01</strain>
    </source>
</reference>
<evidence type="ECO:0000259" key="11">
    <source>
        <dbReference type="Pfam" id="PF04057"/>
    </source>
</evidence>
<dbReference type="CDD" id="cd04474">
    <property type="entry name" value="RPA1_DBD_A"/>
    <property type="match status" value="1"/>
</dbReference>
<feature type="domain" description="Replication protein A OB" evidence="13">
    <location>
        <begin position="348"/>
        <end position="441"/>
    </location>
</feature>
<feature type="region of interest" description="Disordered" evidence="9">
    <location>
        <begin position="373"/>
        <end position="397"/>
    </location>
</feature>
<feature type="domain" description="Replication factor A C-terminal" evidence="12">
    <location>
        <begin position="527"/>
        <end position="679"/>
    </location>
</feature>
<keyword evidence="8" id="KW-0539">Nucleus</keyword>
<dbReference type="InterPro" id="IPR031657">
    <property type="entry name" value="REPA_OB_2"/>
</dbReference>
<evidence type="ECO:0000259" key="13">
    <source>
        <dbReference type="Pfam" id="PF16900"/>
    </source>
</evidence>
<dbReference type="InterPro" id="IPR012340">
    <property type="entry name" value="NA-bd_OB-fold"/>
</dbReference>
<dbReference type="CDD" id="cd04476">
    <property type="entry name" value="RPA1_DBD_C"/>
    <property type="match status" value="1"/>
</dbReference>
<evidence type="ECO:0000259" key="10">
    <source>
        <dbReference type="Pfam" id="PF02721"/>
    </source>
</evidence>
<keyword evidence="15" id="KW-1185">Reference proteome</keyword>